<dbReference type="PANTHER" id="PTHR36391">
    <property type="entry name" value="FURRY"/>
    <property type="match status" value="1"/>
</dbReference>
<feature type="region of interest" description="Disordered" evidence="1">
    <location>
        <begin position="80"/>
        <end position="119"/>
    </location>
</feature>
<dbReference type="EMBL" id="CAUYUE010000009">
    <property type="protein sequence ID" value="CAK0783666.1"/>
    <property type="molecule type" value="Genomic_DNA"/>
</dbReference>
<reference evidence="2 3" key="1">
    <citation type="submission" date="2023-10" db="EMBL/GenBank/DDBJ databases">
        <authorList>
            <person name="Maclean D."/>
            <person name="Macfadyen A."/>
        </authorList>
    </citation>
    <scope>NUCLEOTIDE SEQUENCE [LARGE SCALE GENOMIC DNA]</scope>
</reference>
<dbReference type="Proteomes" id="UP001314263">
    <property type="component" value="Unassembled WGS sequence"/>
</dbReference>
<organism evidence="2 3">
    <name type="scientific">Coccomyxa viridis</name>
    <dbReference type="NCBI Taxonomy" id="1274662"/>
    <lineage>
        <taxon>Eukaryota</taxon>
        <taxon>Viridiplantae</taxon>
        <taxon>Chlorophyta</taxon>
        <taxon>core chlorophytes</taxon>
        <taxon>Trebouxiophyceae</taxon>
        <taxon>Trebouxiophyceae incertae sedis</taxon>
        <taxon>Coccomyxaceae</taxon>
        <taxon>Coccomyxa</taxon>
    </lineage>
</organism>
<name>A0AAV1IAB1_9CHLO</name>
<dbReference type="AlphaFoldDB" id="A0AAV1IAB1"/>
<accession>A0AAV1IAB1</accession>
<evidence type="ECO:0000313" key="2">
    <source>
        <dbReference type="EMBL" id="CAK0783666.1"/>
    </source>
</evidence>
<gene>
    <name evidence="2" type="ORF">CVIRNUC_006865</name>
</gene>
<comment type="caution">
    <text evidence="2">The sequence shown here is derived from an EMBL/GenBank/DDBJ whole genome shotgun (WGS) entry which is preliminary data.</text>
</comment>
<evidence type="ECO:0000313" key="3">
    <source>
        <dbReference type="Proteomes" id="UP001314263"/>
    </source>
</evidence>
<proteinExistence type="predicted"/>
<protein>
    <submittedName>
        <fullName evidence="2">Uncharacterized protein</fullName>
    </submittedName>
</protein>
<keyword evidence="3" id="KW-1185">Reference proteome</keyword>
<dbReference type="PANTHER" id="PTHR36391:SF1">
    <property type="entry name" value="FURRY"/>
    <property type="match status" value="1"/>
</dbReference>
<sequence length="135" mass="15170">MAEKAVSTVRSWLSRLNIKAPWRMVGVASSPEFLPHNPKATEWRVVAPASQKLRPSIPAAETDRIYDIRYWIRDDKRSGQLVNGTNKKHMVTYSVDPSESTPANPDEPPPALGTPYKWERKHVSLLDNDAGGYTT</sequence>
<evidence type="ECO:0000256" key="1">
    <source>
        <dbReference type="SAM" id="MobiDB-lite"/>
    </source>
</evidence>